<keyword evidence="2" id="KW-1185">Reference proteome</keyword>
<accession>A0AAW0QGF4</accession>
<sequence>MAHTPPADFLRHRKVGTIRTPAEYGVLYELPDDDPRRRVLELTEPREIAHYKLPKVYFNEVTDSSVKLLPIKPELINNKPANDNFQESLLACLLNLSPFLNLLDMTARKHAILGTMTQSHLRKLLDLRHIFWDEQVYDPRYDETLGGIETLETSESWYDEAGTVADGLSKALFKPQTWRTEDKTTQDFLRRLFDARKSEESTNNQGNKGKVFNGTVNRRNVSGFVSSWLPGDDSPFPITEIPGTSWADLQ</sequence>
<dbReference type="EMBL" id="JAQQWP010000009">
    <property type="protein sequence ID" value="KAK8101416.1"/>
    <property type="molecule type" value="Genomic_DNA"/>
</dbReference>
<name>A0AAW0QGF4_9PEZI</name>
<dbReference type="AlphaFoldDB" id="A0AAW0QGF4"/>
<gene>
    <name evidence="1" type="ORF">PG999_011790</name>
</gene>
<evidence type="ECO:0000313" key="2">
    <source>
        <dbReference type="Proteomes" id="UP001392437"/>
    </source>
</evidence>
<evidence type="ECO:0000313" key="1">
    <source>
        <dbReference type="EMBL" id="KAK8101416.1"/>
    </source>
</evidence>
<protein>
    <submittedName>
        <fullName evidence="1">Uncharacterized protein</fullName>
    </submittedName>
</protein>
<organism evidence="1 2">
    <name type="scientific">Apiospora kogelbergensis</name>
    <dbReference type="NCBI Taxonomy" id="1337665"/>
    <lineage>
        <taxon>Eukaryota</taxon>
        <taxon>Fungi</taxon>
        <taxon>Dikarya</taxon>
        <taxon>Ascomycota</taxon>
        <taxon>Pezizomycotina</taxon>
        <taxon>Sordariomycetes</taxon>
        <taxon>Xylariomycetidae</taxon>
        <taxon>Amphisphaeriales</taxon>
        <taxon>Apiosporaceae</taxon>
        <taxon>Apiospora</taxon>
    </lineage>
</organism>
<comment type="caution">
    <text evidence="1">The sequence shown here is derived from an EMBL/GenBank/DDBJ whole genome shotgun (WGS) entry which is preliminary data.</text>
</comment>
<proteinExistence type="predicted"/>
<dbReference type="Proteomes" id="UP001392437">
    <property type="component" value="Unassembled WGS sequence"/>
</dbReference>
<reference evidence="1 2" key="1">
    <citation type="submission" date="2023-01" db="EMBL/GenBank/DDBJ databases">
        <title>Analysis of 21 Apiospora genomes using comparative genomics revels a genus with tremendous synthesis potential of carbohydrate active enzymes and secondary metabolites.</title>
        <authorList>
            <person name="Sorensen T."/>
        </authorList>
    </citation>
    <scope>NUCLEOTIDE SEQUENCE [LARGE SCALE GENOMIC DNA]</scope>
    <source>
        <strain evidence="1 2">CBS 117206</strain>
    </source>
</reference>